<gene>
    <name evidence="1" type="ORF">GALL_137070</name>
</gene>
<organism evidence="1">
    <name type="scientific">mine drainage metagenome</name>
    <dbReference type="NCBI Taxonomy" id="410659"/>
    <lineage>
        <taxon>unclassified sequences</taxon>
        <taxon>metagenomes</taxon>
        <taxon>ecological metagenomes</taxon>
    </lineage>
</organism>
<name>A0A1J5S6W8_9ZZZZ</name>
<accession>A0A1J5S6W8</accession>
<sequence>MKIKRTISATLIMGAIVVMLSACQKEGPAEKAGKAVDNAVDKTGQQIEKAGDKIQDASKGDKK</sequence>
<reference evidence="1" key="1">
    <citation type="submission" date="2016-10" db="EMBL/GenBank/DDBJ databases">
        <title>Sequence of Gallionella enrichment culture.</title>
        <authorList>
            <person name="Poehlein A."/>
            <person name="Muehling M."/>
            <person name="Daniel R."/>
        </authorList>
    </citation>
    <scope>NUCLEOTIDE SEQUENCE</scope>
</reference>
<dbReference type="PROSITE" id="PS51257">
    <property type="entry name" value="PROKAR_LIPOPROTEIN"/>
    <property type="match status" value="1"/>
</dbReference>
<proteinExistence type="predicted"/>
<evidence type="ECO:0000313" key="1">
    <source>
        <dbReference type="EMBL" id="OIR04225.1"/>
    </source>
</evidence>
<dbReference type="EMBL" id="MLJW01000059">
    <property type="protein sequence ID" value="OIR04225.1"/>
    <property type="molecule type" value="Genomic_DNA"/>
</dbReference>
<comment type="caution">
    <text evidence="1">The sequence shown here is derived from an EMBL/GenBank/DDBJ whole genome shotgun (WGS) entry which is preliminary data.</text>
</comment>
<dbReference type="AlphaFoldDB" id="A0A1J5S6W8"/>
<protein>
    <submittedName>
        <fullName evidence="1">Uncharacterized protein</fullName>
    </submittedName>
</protein>